<gene>
    <name evidence="3" type="ORF">HINF_LOCUS32100</name>
    <name evidence="2" type="ORF">HINF_LOCUS65362</name>
</gene>
<proteinExistence type="predicted"/>
<organism evidence="2">
    <name type="scientific">Hexamita inflata</name>
    <dbReference type="NCBI Taxonomy" id="28002"/>
    <lineage>
        <taxon>Eukaryota</taxon>
        <taxon>Metamonada</taxon>
        <taxon>Diplomonadida</taxon>
        <taxon>Hexamitidae</taxon>
        <taxon>Hexamitinae</taxon>
        <taxon>Hexamita</taxon>
    </lineage>
</organism>
<dbReference type="InterPro" id="IPR009091">
    <property type="entry name" value="RCC1/BLIP-II"/>
</dbReference>
<dbReference type="SUPFAM" id="SSF50985">
    <property type="entry name" value="RCC1/BLIP-II"/>
    <property type="match status" value="1"/>
</dbReference>
<dbReference type="Gene3D" id="2.130.10.30">
    <property type="entry name" value="Regulator of chromosome condensation 1/beta-lactamase-inhibitor protein II"/>
    <property type="match status" value="1"/>
</dbReference>
<feature type="transmembrane region" description="Helical" evidence="1">
    <location>
        <begin position="433"/>
        <end position="455"/>
    </location>
</feature>
<reference evidence="2" key="1">
    <citation type="submission" date="2023-06" db="EMBL/GenBank/DDBJ databases">
        <authorList>
            <person name="Kurt Z."/>
        </authorList>
    </citation>
    <scope>NUCLEOTIDE SEQUENCE</scope>
</reference>
<dbReference type="Proteomes" id="UP001642409">
    <property type="component" value="Unassembled WGS sequence"/>
</dbReference>
<dbReference type="EMBL" id="CATOUU010001179">
    <property type="protein sequence ID" value="CAI9977717.1"/>
    <property type="molecule type" value="Genomic_DNA"/>
</dbReference>
<keyword evidence="1" id="KW-1133">Transmembrane helix</keyword>
<protein>
    <submittedName>
        <fullName evidence="2">Regulator of chromosome condensation 1/beta-lactamase-inhibitor protein II</fullName>
    </submittedName>
    <submittedName>
        <fullName evidence="3">Regulator_of chromosome condensation 1/beta-lactamase-inhibitor protein II</fullName>
    </submittedName>
</protein>
<keyword evidence="1" id="KW-0472">Membrane</keyword>
<reference evidence="3 4" key="2">
    <citation type="submission" date="2024-07" db="EMBL/GenBank/DDBJ databases">
        <authorList>
            <person name="Akdeniz Z."/>
        </authorList>
    </citation>
    <scope>NUCLEOTIDE SEQUENCE [LARGE SCALE GENOMIC DNA]</scope>
</reference>
<comment type="caution">
    <text evidence="2">The sequence shown here is derived from an EMBL/GenBank/DDBJ whole genome shotgun (WGS) entry which is preliminary data.</text>
</comment>
<evidence type="ECO:0000256" key="1">
    <source>
        <dbReference type="SAM" id="Phobius"/>
    </source>
</evidence>
<keyword evidence="1" id="KW-0812">Transmembrane</keyword>
<evidence type="ECO:0000313" key="2">
    <source>
        <dbReference type="EMBL" id="CAI9977717.1"/>
    </source>
</evidence>
<name>A0AA86RTD2_9EUKA</name>
<sequence>MIIIFSLQNVIYPKLQQRVGLTVGELSQDSNILDIISCDSVIYQIAQNRSLMAKGQKQSLFHKETQLEFVYFGFDGAVQLFCTHDSKLLVITKDGFVYSEKLDSRGWISLIKSDDPLLVDVLQITGGWGVQVVLTKSKLLVSGICSSDLKVCDKTAPGFYQTFSELQTDISASNIKRIEWDKSSGRFVYVYLYNGDVYALGANEDGALPSQNNPDTASSRLIGTGITKVAIGKNVTQNQTSTYFIRNNTLYNFYQTKESLLLDNVLDFQISDINASHQSIICLRNESVISIFGLKSQTQNGTDIYCTQNVGNEQCKTQNQGLQVVCTDTNGIQISNDYCNIADCYNRMYGDNQCAEPSCTLDQASNQTCWAVACMYPSQRNNPQCFFNFTTTMYVYNLSNAQEYVFTNAYLRQYKQSQPTPSPNTPTMRAGNAVGIAVAVCTAIFVTIILVLWLTHKYQLRKLKKQEEQPQDQTSIMAVIFQKQQAAE</sequence>
<evidence type="ECO:0000313" key="3">
    <source>
        <dbReference type="EMBL" id="CAL6029037.1"/>
    </source>
</evidence>
<accession>A0AA86RTD2</accession>
<dbReference type="AlphaFoldDB" id="A0AA86RTD2"/>
<evidence type="ECO:0000313" key="4">
    <source>
        <dbReference type="Proteomes" id="UP001642409"/>
    </source>
</evidence>
<keyword evidence="4" id="KW-1185">Reference proteome</keyword>
<dbReference type="EMBL" id="CAXDID020000108">
    <property type="protein sequence ID" value="CAL6029037.1"/>
    <property type="molecule type" value="Genomic_DNA"/>
</dbReference>